<feature type="transmembrane region" description="Helical" evidence="7">
    <location>
        <begin position="336"/>
        <end position="357"/>
    </location>
</feature>
<keyword evidence="2" id="KW-0813">Transport</keyword>
<proteinExistence type="predicted"/>
<organism evidence="9 10">
    <name type="scientific">Phascolomyces articulosus</name>
    <dbReference type="NCBI Taxonomy" id="60185"/>
    <lineage>
        <taxon>Eukaryota</taxon>
        <taxon>Fungi</taxon>
        <taxon>Fungi incertae sedis</taxon>
        <taxon>Mucoromycota</taxon>
        <taxon>Mucoromycotina</taxon>
        <taxon>Mucoromycetes</taxon>
        <taxon>Mucorales</taxon>
        <taxon>Lichtheimiaceae</taxon>
        <taxon>Phascolomyces</taxon>
    </lineage>
</organism>
<evidence type="ECO:0000256" key="3">
    <source>
        <dbReference type="ARBA" id="ARBA00022692"/>
    </source>
</evidence>
<feature type="transmembrane region" description="Helical" evidence="7">
    <location>
        <begin position="106"/>
        <end position="129"/>
    </location>
</feature>
<keyword evidence="3 7" id="KW-0812">Transmembrane</keyword>
<dbReference type="PANTHER" id="PTHR43791:SF36">
    <property type="entry name" value="TRANSPORTER, PUTATIVE (AFU_ORTHOLOGUE AFUA_6G08340)-RELATED"/>
    <property type="match status" value="1"/>
</dbReference>
<evidence type="ECO:0000256" key="6">
    <source>
        <dbReference type="SAM" id="MobiDB-lite"/>
    </source>
</evidence>
<comment type="caution">
    <text evidence="9">The sequence shown here is derived from an EMBL/GenBank/DDBJ whole genome shotgun (WGS) entry which is preliminary data.</text>
</comment>
<reference evidence="9" key="1">
    <citation type="journal article" date="2022" name="IScience">
        <title>Evolution of zygomycete secretomes and the origins of terrestrial fungal ecologies.</title>
        <authorList>
            <person name="Chang Y."/>
            <person name="Wang Y."/>
            <person name="Mondo S."/>
            <person name="Ahrendt S."/>
            <person name="Andreopoulos W."/>
            <person name="Barry K."/>
            <person name="Beard J."/>
            <person name="Benny G.L."/>
            <person name="Blankenship S."/>
            <person name="Bonito G."/>
            <person name="Cuomo C."/>
            <person name="Desiro A."/>
            <person name="Gervers K.A."/>
            <person name="Hundley H."/>
            <person name="Kuo A."/>
            <person name="LaButti K."/>
            <person name="Lang B.F."/>
            <person name="Lipzen A."/>
            <person name="O'Donnell K."/>
            <person name="Pangilinan J."/>
            <person name="Reynolds N."/>
            <person name="Sandor L."/>
            <person name="Smith M.E."/>
            <person name="Tsang A."/>
            <person name="Grigoriev I.V."/>
            <person name="Stajich J.E."/>
            <person name="Spatafora J.W."/>
        </authorList>
    </citation>
    <scope>NUCLEOTIDE SEQUENCE</scope>
    <source>
        <strain evidence="9">RSA 2281</strain>
    </source>
</reference>
<feature type="region of interest" description="Disordered" evidence="6">
    <location>
        <begin position="1"/>
        <end position="31"/>
    </location>
</feature>
<dbReference type="EMBL" id="JAIXMP010000014">
    <property type="protein sequence ID" value="KAI9262149.1"/>
    <property type="molecule type" value="Genomic_DNA"/>
</dbReference>
<feature type="transmembrane region" description="Helical" evidence="7">
    <location>
        <begin position="229"/>
        <end position="251"/>
    </location>
</feature>
<dbReference type="InterPro" id="IPR020846">
    <property type="entry name" value="MFS_dom"/>
</dbReference>
<dbReference type="Gene3D" id="1.20.1250.20">
    <property type="entry name" value="MFS general substrate transporter like domains"/>
    <property type="match status" value="2"/>
</dbReference>
<dbReference type="Proteomes" id="UP001209540">
    <property type="component" value="Unassembled WGS sequence"/>
</dbReference>
<dbReference type="PANTHER" id="PTHR43791">
    <property type="entry name" value="PERMEASE-RELATED"/>
    <property type="match status" value="1"/>
</dbReference>
<dbReference type="GO" id="GO:0016020">
    <property type="term" value="C:membrane"/>
    <property type="evidence" value="ECO:0007669"/>
    <property type="project" value="UniProtKB-SubCell"/>
</dbReference>
<keyword evidence="10" id="KW-1185">Reference proteome</keyword>
<feature type="compositionally biased region" description="Polar residues" evidence="6">
    <location>
        <begin position="1"/>
        <end position="13"/>
    </location>
</feature>
<feature type="transmembrane region" description="Helical" evidence="7">
    <location>
        <begin position="162"/>
        <end position="184"/>
    </location>
</feature>
<dbReference type="PROSITE" id="PS50850">
    <property type="entry name" value="MFS"/>
    <property type="match status" value="1"/>
</dbReference>
<keyword evidence="5 7" id="KW-0472">Membrane</keyword>
<gene>
    <name evidence="9" type="ORF">BDA99DRAFT_510356</name>
</gene>
<evidence type="ECO:0000256" key="2">
    <source>
        <dbReference type="ARBA" id="ARBA00022448"/>
    </source>
</evidence>
<feature type="transmembrane region" description="Helical" evidence="7">
    <location>
        <begin position="299"/>
        <end position="316"/>
    </location>
</feature>
<keyword evidence="4 7" id="KW-1133">Transmembrane helix</keyword>
<name>A0AAD5KCL6_9FUNG</name>
<evidence type="ECO:0000256" key="4">
    <source>
        <dbReference type="ARBA" id="ARBA00022989"/>
    </source>
</evidence>
<evidence type="ECO:0000256" key="7">
    <source>
        <dbReference type="SAM" id="Phobius"/>
    </source>
</evidence>
<feature type="transmembrane region" description="Helical" evidence="7">
    <location>
        <begin position="453"/>
        <end position="477"/>
    </location>
</feature>
<accession>A0AAD5KCL6</accession>
<feature type="transmembrane region" description="Helical" evidence="7">
    <location>
        <begin position="196"/>
        <end position="217"/>
    </location>
</feature>
<dbReference type="SUPFAM" id="SSF103473">
    <property type="entry name" value="MFS general substrate transporter"/>
    <property type="match status" value="1"/>
</dbReference>
<evidence type="ECO:0000259" key="8">
    <source>
        <dbReference type="PROSITE" id="PS50850"/>
    </source>
</evidence>
<comment type="subcellular location">
    <subcellularLocation>
        <location evidence="1">Membrane</location>
        <topology evidence="1">Multi-pass membrane protein</topology>
    </subcellularLocation>
</comment>
<evidence type="ECO:0000256" key="5">
    <source>
        <dbReference type="ARBA" id="ARBA00023136"/>
    </source>
</evidence>
<reference evidence="9" key="2">
    <citation type="submission" date="2023-02" db="EMBL/GenBank/DDBJ databases">
        <authorList>
            <consortium name="DOE Joint Genome Institute"/>
            <person name="Mondo S.J."/>
            <person name="Chang Y."/>
            <person name="Wang Y."/>
            <person name="Ahrendt S."/>
            <person name="Andreopoulos W."/>
            <person name="Barry K."/>
            <person name="Beard J."/>
            <person name="Benny G.L."/>
            <person name="Blankenship S."/>
            <person name="Bonito G."/>
            <person name="Cuomo C."/>
            <person name="Desiro A."/>
            <person name="Gervers K.A."/>
            <person name="Hundley H."/>
            <person name="Kuo A."/>
            <person name="LaButti K."/>
            <person name="Lang B.F."/>
            <person name="Lipzen A."/>
            <person name="O'Donnell K."/>
            <person name="Pangilinan J."/>
            <person name="Reynolds N."/>
            <person name="Sandor L."/>
            <person name="Smith M.W."/>
            <person name="Tsang A."/>
            <person name="Grigoriev I.V."/>
            <person name="Stajich J.E."/>
            <person name="Spatafora J.W."/>
        </authorList>
    </citation>
    <scope>NUCLEOTIDE SEQUENCE</scope>
    <source>
        <strain evidence="9">RSA 2281</strain>
    </source>
</reference>
<dbReference type="AlphaFoldDB" id="A0AAD5KCL6"/>
<dbReference type="GO" id="GO:0022857">
    <property type="term" value="F:transmembrane transporter activity"/>
    <property type="evidence" value="ECO:0007669"/>
    <property type="project" value="InterPro"/>
</dbReference>
<evidence type="ECO:0000313" key="10">
    <source>
        <dbReference type="Proteomes" id="UP001209540"/>
    </source>
</evidence>
<protein>
    <submittedName>
        <fullName evidence="9">Major facilitator superfamily domain-containing protein</fullName>
    </submittedName>
</protein>
<evidence type="ECO:0000256" key="1">
    <source>
        <dbReference type="ARBA" id="ARBA00004141"/>
    </source>
</evidence>
<dbReference type="Pfam" id="PF07690">
    <property type="entry name" value="MFS_1"/>
    <property type="match status" value="2"/>
</dbReference>
<evidence type="ECO:0000313" key="9">
    <source>
        <dbReference type="EMBL" id="KAI9262149.1"/>
    </source>
</evidence>
<dbReference type="InterPro" id="IPR011701">
    <property type="entry name" value="MFS"/>
</dbReference>
<sequence length="518" mass="58081">MYQPTNNDNNASSIAEEKIGHHGTPSLSNYLQDVTGTSKKEHTARGEESFSEEKTRAEKKLVCKLDIRIMILLCLWRIGTRYDGTNVLPNAKIVGIVSDLHMTDAQYRWCLTAPFIAFLILSIPLNLLLRKWRPALMVGALSLVWGSVTMVTPAVTNFPGLLISQIIIGIFSTANNAVLVYYIALWYRRCESAQRFGWTQIAANIGSCVSGLVALGATEIPATSTMNAWKWMFVIFAIPSVATGILCLLFLPDEPETSKVLNNQERELAVERLASEQAYTDIHSWSWSQVLSVLTDWKLYWFLLFYLTANITLGGARLNLPSIIKSMGDWNEQITLALTAPTFIVSCIFTYVLSWLSDKYQQRAYFIVLTDLISALGALMVMFIPEQQVGARYFAVCIYKAAVDAAEPIRNAWIAECFSGLSRRAVAAGFLFMGDAAGNAIAGQSFFDPPRYLMGYTIGLASLAVNIISILVFRWILYRVNKNRDEIVQNEEKSKQQIIKYGGDKFVGDRHPRYRYSL</sequence>
<feature type="domain" description="Major facilitator superfamily (MFS) profile" evidence="8">
    <location>
        <begin position="69"/>
        <end position="484"/>
    </location>
</feature>
<feature type="transmembrane region" description="Helical" evidence="7">
    <location>
        <begin position="364"/>
        <end position="384"/>
    </location>
</feature>
<feature type="transmembrane region" description="Helical" evidence="7">
    <location>
        <begin position="136"/>
        <end position="156"/>
    </location>
</feature>
<dbReference type="InterPro" id="IPR036259">
    <property type="entry name" value="MFS_trans_sf"/>
</dbReference>